<dbReference type="GO" id="GO:0005829">
    <property type="term" value="C:cytosol"/>
    <property type="evidence" value="ECO:0007669"/>
    <property type="project" value="TreeGrafter"/>
</dbReference>
<dbReference type="EMBL" id="JAAIKT010000009">
    <property type="protein sequence ID" value="NEW70818.1"/>
    <property type="molecule type" value="Genomic_DNA"/>
</dbReference>
<comment type="caution">
    <text evidence="2">The sequence shown here is derived from an EMBL/GenBank/DDBJ whole genome shotgun (WGS) entry which is preliminary data.</text>
</comment>
<reference evidence="2" key="1">
    <citation type="submission" date="2020-02" db="EMBL/GenBank/DDBJ databases">
        <title>A new Streptomyces sp. for controlling soil-borne diseases.</title>
        <authorList>
            <person name="Li X."/>
            <person name="Tian Y."/>
            <person name="Gao K."/>
        </authorList>
    </citation>
    <scope>NUCLEOTIDE SEQUENCE [LARGE SCALE GENOMIC DNA]</scope>
    <source>
        <strain evidence="2">0250</strain>
    </source>
</reference>
<organism evidence="2 3">
    <name type="scientific">Streptomyces rhizosphaericus</name>
    <dbReference type="NCBI Taxonomy" id="114699"/>
    <lineage>
        <taxon>Bacteria</taxon>
        <taxon>Bacillati</taxon>
        <taxon>Actinomycetota</taxon>
        <taxon>Actinomycetes</taxon>
        <taxon>Kitasatosporales</taxon>
        <taxon>Streptomycetaceae</taxon>
        <taxon>Streptomyces</taxon>
        <taxon>Streptomyces violaceusniger group</taxon>
    </lineage>
</organism>
<protein>
    <submittedName>
        <fullName evidence="2">Hydantoinase B/oxoprolinase family protein</fullName>
    </submittedName>
</protein>
<evidence type="ECO:0000313" key="3">
    <source>
        <dbReference type="Proteomes" id="UP000476310"/>
    </source>
</evidence>
<accession>A0A6G4AC75</accession>
<feature type="domain" description="Hydantoinase B/oxoprolinase" evidence="1">
    <location>
        <begin position="16"/>
        <end position="545"/>
    </location>
</feature>
<dbReference type="AlphaFoldDB" id="A0A6G4AC75"/>
<dbReference type="RefSeq" id="WP_164426025.1">
    <property type="nucleotide sequence ID" value="NZ_JAAIKT010000009.1"/>
</dbReference>
<dbReference type="InterPro" id="IPR045079">
    <property type="entry name" value="Oxoprolinase-like"/>
</dbReference>
<proteinExistence type="predicted"/>
<dbReference type="PANTHER" id="PTHR11365:SF23">
    <property type="entry name" value="HYPOTHETICAL 5-OXOPROLINASE (EUROFUNG)-RELATED"/>
    <property type="match status" value="1"/>
</dbReference>
<dbReference type="PANTHER" id="PTHR11365">
    <property type="entry name" value="5-OXOPROLINASE RELATED"/>
    <property type="match status" value="1"/>
</dbReference>
<dbReference type="InterPro" id="IPR003692">
    <property type="entry name" value="Hydantoinase_B"/>
</dbReference>
<name>A0A6G4AC75_9ACTN</name>
<evidence type="ECO:0000259" key="1">
    <source>
        <dbReference type="Pfam" id="PF02538"/>
    </source>
</evidence>
<dbReference type="GO" id="GO:0017168">
    <property type="term" value="F:5-oxoprolinase (ATP-hydrolyzing) activity"/>
    <property type="evidence" value="ECO:0007669"/>
    <property type="project" value="TreeGrafter"/>
</dbReference>
<sequence length="604" mass="64489">MVADDSTLAVDNHEFDPILTAILANRLDGIVREMTTTLLRSARSAVINSGRDFSCAIATADNQLLAAAEGLPVHIFGVQLQAEAILAAHPDLAEGDAYLDNNPYGGNSHAADHSVLVPVFIDGEHMFTAVAKAHQADTGNSLPTTYFAGAKDVYEEGSLIFPAVQVQRNYTTIDDVMRMCMARIRVPRQWHGDFLASLGAARIAERRLGELCAKYGKDQVKRFIRGWFDYSEDLMRKTIAQLPEARLHNTGAHDPFQPYLPDGLEFQVDIDIHPRDGRILVDLTDNAPNVDCGLNLTEATTLAAVYSGIFHGLCGQVPKNSGAFRRVEVRLKKGAAVGIPEFPHSCSVATTNVADRLTNCVGAAFAQLGDGYGIAEGPVGMGVPHAVVSGYDSRTGERFVNQLLMGAAGGPGSATADGWLTWNVPSTAGLTYRDSIEIDELKMPIQYRHLRMMADSGGAGRHRGGCTVDMAFESKEDGVSVIYPCDGQIVPPRGVLGGQDGALAAGWMIDTDGSETLLPNNAVVTLDTGQAVRGVECSGGGYGDPLDRDPERVLKDVLGRWESIGHAREAYGVVITGSGSDLSIDWSATATVRAALRGRAPVSS</sequence>
<dbReference type="Proteomes" id="UP000476310">
    <property type="component" value="Unassembled WGS sequence"/>
</dbReference>
<gene>
    <name evidence="2" type="ORF">G4H13_10445</name>
</gene>
<dbReference type="GO" id="GO:0006749">
    <property type="term" value="P:glutathione metabolic process"/>
    <property type="evidence" value="ECO:0007669"/>
    <property type="project" value="TreeGrafter"/>
</dbReference>
<keyword evidence="3" id="KW-1185">Reference proteome</keyword>
<dbReference type="Pfam" id="PF02538">
    <property type="entry name" value="Hydantoinase_B"/>
    <property type="match status" value="1"/>
</dbReference>
<evidence type="ECO:0000313" key="2">
    <source>
        <dbReference type="EMBL" id="NEW70818.1"/>
    </source>
</evidence>